<feature type="domain" description="Beta-lactamase-related" evidence="1">
    <location>
        <begin position="50"/>
        <end position="367"/>
    </location>
</feature>
<sequence length="379" mass="41951">MYFEKIRNYLPYMLLGVCSIVAMPTLSSEPAPGPLQHWQQQAVAEGFDGQVLVRQAGETLLLQAFGTADYEAGRAFTTDTVFDIGSLTKQFTAAAILKLQEQGKLQLTDTLGQFFPEAGNDKKAITLHQLLTHSSGLVNNLSGGDYSRVSRNTFIKRLFRSKLNATPGTEFSYSNAGYALLGLVIERLSGLNYEQYVHQYLLKPAGLQHTGYRIPDWSGLPVATGYELKRDSLFGGKADGSSERWGTPLEKSWDKDGPWWNLHANGGFLSTMGDLHRWQLALQTETILSQASTSLLFTPHVATPREGVFYGYGWIVETASPAGKVVRHGGSNGIFNTDFRYYTDTQLLIIFMTNNDSQFFPAYRDTLVEAVLSSAAVEE</sequence>
<evidence type="ECO:0000313" key="2">
    <source>
        <dbReference type="EMBL" id="MBV2129746.1"/>
    </source>
</evidence>
<gene>
    <name evidence="2" type="ORF">KQY15_11655</name>
</gene>
<dbReference type="Proteomes" id="UP000704611">
    <property type="component" value="Unassembled WGS sequence"/>
</dbReference>
<organism evidence="2 3">
    <name type="scientific">Arsukibacterium indicum</name>
    <dbReference type="NCBI Taxonomy" id="2848612"/>
    <lineage>
        <taxon>Bacteria</taxon>
        <taxon>Pseudomonadati</taxon>
        <taxon>Pseudomonadota</taxon>
        <taxon>Gammaproteobacteria</taxon>
        <taxon>Chromatiales</taxon>
        <taxon>Chromatiaceae</taxon>
        <taxon>Arsukibacterium</taxon>
    </lineage>
</organism>
<keyword evidence="3" id="KW-1185">Reference proteome</keyword>
<dbReference type="PANTHER" id="PTHR46825">
    <property type="entry name" value="D-ALANYL-D-ALANINE-CARBOXYPEPTIDASE/ENDOPEPTIDASE AMPH"/>
    <property type="match status" value="1"/>
</dbReference>
<dbReference type="Pfam" id="PF00144">
    <property type="entry name" value="Beta-lactamase"/>
    <property type="match status" value="1"/>
</dbReference>
<dbReference type="InterPro" id="IPR001466">
    <property type="entry name" value="Beta-lactam-related"/>
</dbReference>
<proteinExistence type="predicted"/>
<accession>A0ABS6MN47</accession>
<evidence type="ECO:0000313" key="3">
    <source>
        <dbReference type="Proteomes" id="UP000704611"/>
    </source>
</evidence>
<protein>
    <submittedName>
        <fullName evidence="2">Beta-lactamase family protein</fullName>
    </submittedName>
</protein>
<name>A0ABS6MN47_9GAMM</name>
<evidence type="ECO:0000259" key="1">
    <source>
        <dbReference type="Pfam" id="PF00144"/>
    </source>
</evidence>
<reference evidence="2 3" key="1">
    <citation type="submission" date="2021-06" db="EMBL/GenBank/DDBJ databases">
        <title>Rheinheimera indica sp. nov., isolated from deep-sea sediment.</title>
        <authorList>
            <person name="Wang Z."/>
            <person name="Zhang X.-Y."/>
        </authorList>
    </citation>
    <scope>NUCLEOTIDE SEQUENCE [LARGE SCALE GENOMIC DNA]</scope>
    <source>
        <strain evidence="2 3">SM2107</strain>
    </source>
</reference>
<dbReference type="InterPro" id="IPR050491">
    <property type="entry name" value="AmpC-like"/>
</dbReference>
<dbReference type="EMBL" id="JAHRID010000005">
    <property type="protein sequence ID" value="MBV2129746.1"/>
    <property type="molecule type" value="Genomic_DNA"/>
</dbReference>
<comment type="caution">
    <text evidence="2">The sequence shown here is derived from an EMBL/GenBank/DDBJ whole genome shotgun (WGS) entry which is preliminary data.</text>
</comment>
<dbReference type="RefSeq" id="WP_217669375.1">
    <property type="nucleotide sequence ID" value="NZ_JAHRID010000005.1"/>
</dbReference>
<dbReference type="PANTHER" id="PTHR46825:SF9">
    <property type="entry name" value="BETA-LACTAMASE-RELATED DOMAIN-CONTAINING PROTEIN"/>
    <property type="match status" value="1"/>
</dbReference>